<evidence type="ECO:0000313" key="4">
    <source>
        <dbReference type="EMBL" id="KDP38217.1"/>
    </source>
</evidence>
<evidence type="ECO:0000313" key="5">
    <source>
        <dbReference type="Proteomes" id="UP000027138"/>
    </source>
</evidence>
<dbReference type="AlphaFoldDB" id="A0A067KQ45"/>
<dbReference type="PANTHER" id="PTHR33492:SF11">
    <property type="entry name" value="OS04G0670900 PROTEIN"/>
    <property type="match status" value="1"/>
</dbReference>
<dbReference type="STRING" id="180498.A0A067KQ45"/>
<gene>
    <name evidence="4" type="ORF">JCGZ_04860</name>
</gene>
<dbReference type="Pfam" id="PF13837">
    <property type="entry name" value="Myb_DNA-bind_4"/>
    <property type="match status" value="1"/>
</dbReference>
<dbReference type="InterPro" id="IPR044822">
    <property type="entry name" value="Myb_DNA-bind_4"/>
</dbReference>
<dbReference type="PANTHER" id="PTHR33492">
    <property type="entry name" value="OSJNBA0043A12.37 PROTEIN-RELATED"/>
    <property type="match status" value="1"/>
</dbReference>
<feature type="compositionally biased region" description="Pro residues" evidence="2">
    <location>
        <begin position="1"/>
        <end position="23"/>
    </location>
</feature>
<feature type="coiled-coil region" evidence="1">
    <location>
        <begin position="258"/>
        <end position="292"/>
    </location>
</feature>
<feature type="region of interest" description="Disordered" evidence="2">
    <location>
        <begin position="203"/>
        <end position="246"/>
    </location>
</feature>
<keyword evidence="1" id="KW-0175">Coiled coil</keyword>
<evidence type="ECO:0000259" key="3">
    <source>
        <dbReference type="PROSITE" id="PS50090"/>
    </source>
</evidence>
<feature type="domain" description="Myb-like" evidence="3">
    <location>
        <begin position="41"/>
        <end position="111"/>
    </location>
</feature>
<dbReference type="InterPro" id="IPR001005">
    <property type="entry name" value="SANT/Myb"/>
</dbReference>
<feature type="compositionally biased region" description="Low complexity" evidence="2">
    <location>
        <begin position="214"/>
        <end position="223"/>
    </location>
</feature>
<protein>
    <recommendedName>
        <fullName evidence="3">Myb-like domain-containing protein</fullName>
    </recommendedName>
</protein>
<evidence type="ECO:0000256" key="2">
    <source>
        <dbReference type="SAM" id="MobiDB-lite"/>
    </source>
</evidence>
<keyword evidence="5" id="KW-1185">Reference proteome</keyword>
<dbReference type="Gene3D" id="1.10.10.60">
    <property type="entry name" value="Homeodomain-like"/>
    <property type="match status" value="1"/>
</dbReference>
<dbReference type="EMBL" id="KK914370">
    <property type="protein sequence ID" value="KDP38217.1"/>
    <property type="molecule type" value="Genomic_DNA"/>
</dbReference>
<evidence type="ECO:0000256" key="1">
    <source>
        <dbReference type="SAM" id="Coils"/>
    </source>
</evidence>
<name>A0A067KQ45_JATCU</name>
<dbReference type="KEGG" id="jcu:105634212"/>
<sequence>MSQPPTSIPPPPQPQPQPQPPSHLPLLPFSATTTTTPTSSNREYRKGNWTIQETLTLITAKKLDDERRSKPTVPSTSKPGELRWKWVENYCWAHGCYRSQNQCNDKWDNLLRDYKKVREYQSRSDGSDSFPSYWTMERHQRKYYNLPSNMSLEVFEALNQVVQRRYTNITQQNVVVSPQQQQQQQVTVVADVPVSPVTLREVVPEALMDRPALSEGSESSATESSDKHDSGGSKRRRMKNNNIGASIKHSASILAQTIRNCEEKKEKRHQELMEFEQRRLQLEETRNEVNRQGMANLAMAVTNLSSAIQSLISGHQT</sequence>
<reference evidence="4 5" key="1">
    <citation type="journal article" date="2014" name="PLoS ONE">
        <title>Global Analysis of Gene Expression Profiles in Physic Nut (Jatropha curcas L.) Seedlings Exposed to Salt Stress.</title>
        <authorList>
            <person name="Zhang L."/>
            <person name="Zhang C."/>
            <person name="Wu P."/>
            <person name="Chen Y."/>
            <person name="Li M."/>
            <person name="Jiang H."/>
            <person name="Wu G."/>
        </authorList>
    </citation>
    <scope>NUCLEOTIDE SEQUENCE [LARGE SCALE GENOMIC DNA]</scope>
    <source>
        <strain evidence="5">cv. GZQX0401</strain>
        <tissue evidence="4">Young leaves</tissue>
    </source>
</reference>
<dbReference type="OrthoDB" id="1843873at2759"/>
<dbReference type="Proteomes" id="UP000027138">
    <property type="component" value="Unassembled WGS sequence"/>
</dbReference>
<accession>A0A067KQ45</accession>
<dbReference type="PROSITE" id="PS50090">
    <property type="entry name" value="MYB_LIKE"/>
    <property type="match status" value="1"/>
</dbReference>
<feature type="compositionally biased region" description="Low complexity" evidence="2">
    <location>
        <begin position="24"/>
        <end position="40"/>
    </location>
</feature>
<organism evidence="4 5">
    <name type="scientific">Jatropha curcas</name>
    <name type="common">Barbados nut</name>
    <dbReference type="NCBI Taxonomy" id="180498"/>
    <lineage>
        <taxon>Eukaryota</taxon>
        <taxon>Viridiplantae</taxon>
        <taxon>Streptophyta</taxon>
        <taxon>Embryophyta</taxon>
        <taxon>Tracheophyta</taxon>
        <taxon>Spermatophyta</taxon>
        <taxon>Magnoliopsida</taxon>
        <taxon>eudicotyledons</taxon>
        <taxon>Gunneridae</taxon>
        <taxon>Pentapetalae</taxon>
        <taxon>rosids</taxon>
        <taxon>fabids</taxon>
        <taxon>Malpighiales</taxon>
        <taxon>Euphorbiaceae</taxon>
        <taxon>Crotonoideae</taxon>
        <taxon>Jatropheae</taxon>
        <taxon>Jatropha</taxon>
    </lineage>
</organism>
<feature type="region of interest" description="Disordered" evidence="2">
    <location>
        <begin position="1"/>
        <end position="46"/>
    </location>
</feature>
<proteinExistence type="predicted"/>